<evidence type="ECO:0000256" key="1">
    <source>
        <dbReference type="ARBA" id="ARBA00006295"/>
    </source>
</evidence>
<evidence type="ECO:0000256" key="3">
    <source>
        <dbReference type="ARBA" id="ARBA00022829"/>
    </source>
</evidence>
<dbReference type="FunFam" id="1.10.10.2830:FF:000001">
    <property type="entry name" value="Chromosome partitioning protein ParB"/>
    <property type="match status" value="1"/>
</dbReference>
<keyword evidence="4" id="KW-0238">DNA-binding</keyword>
<evidence type="ECO:0000256" key="6">
    <source>
        <dbReference type="SAM" id="MobiDB-lite"/>
    </source>
</evidence>
<dbReference type="CDD" id="cd16393">
    <property type="entry name" value="SPO0J_N"/>
    <property type="match status" value="1"/>
</dbReference>
<dbReference type="Pfam" id="PF17762">
    <property type="entry name" value="HTH_ParB"/>
    <property type="match status" value="1"/>
</dbReference>
<dbReference type="FunFam" id="3.90.1530.30:FF:000001">
    <property type="entry name" value="Chromosome partitioning protein ParB"/>
    <property type="match status" value="1"/>
</dbReference>
<dbReference type="Gene3D" id="3.90.1530.30">
    <property type="match status" value="1"/>
</dbReference>
<dbReference type="Proteomes" id="UP000315825">
    <property type="component" value="Unassembled WGS sequence"/>
</dbReference>
<protein>
    <recommendedName>
        <fullName evidence="2">Probable chromosome-partitioning protein ParB</fullName>
    </recommendedName>
</protein>
<accession>A0A520MW41</accession>
<gene>
    <name evidence="8" type="ORF">EVA92_05045</name>
</gene>
<evidence type="ECO:0000259" key="7">
    <source>
        <dbReference type="SMART" id="SM00470"/>
    </source>
</evidence>
<evidence type="ECO:0000256" key="5">
    <source>
        <dbReference type="ARBA" id="ARBA00025472"/>
    </source>
</evidence>
<evidence type="ECO:0000313" key="9">
    <source>
        <dbReference type="Proteomes" id="UP000315825"/>
    </source>
</evidence>
<feature type="compositionally biased region" description="Basic residues" evidence="6">
    <location>
        <begin position="22"/>
        <end position="32"/>
    </location>
</feature>
<comment type="caution">
    <text evidence="8">The sequence shown here is derived from an EMBL/GenBank/DDBJ whole genome shotgun (WGS) entry which is preliminary data.</text>
</comment>
<dbReference type="Pfam" id="PF23552">
    <property type="entry name" value="ParB_C"/>
    <property type="match status" value="1"/>
</dbReference>
<dbReference type="EMBL" id="SHBE01000017">
    <property type="protein sequence ID" value="RZO25433.1"/>
    <property type="molecule type" value="Genomic_DNA"/>
</dbReference>
<reference evidence="8 9" key="1">
    <citation type="submission" date="2019-02" db="EMBL/GenBank/DDBJ databases">
        <title>Prokaryotic population dynamics and viral predation in marine succession experiment using metagenomics: the confinement effect.</title>
        <authorList>
            <person name="Haro-Moreno J.M."/>
            <person name="Rodriguez-Valera F."/>
            <person name="Lopez-Perez M."/>
        </authorList>
    </citation>
    <scope>NUCLEOTIDE SEQUENCE [LARGE SCALE GENOMIC DNA]</scope>
    <source>
        <strain evidence="8">MED-G159</strain>
    </source>
</reference>
<dbReference type="PANTHER" id="PTHR33375:SF1">
    <property type="entry name" value="CHROMOSOME-PARTITIONING PROTEIN PARB-RELATED"/>
    <property type="match status" value="1"/>
</dbReference>
<dbReference type="NCBIfam" id="TIGR00180">
    <property type="entry name" value="parB_part"/>
    <property type="match status" value="1"/>
</dbReference>
<feature type="region of interest" description="Disordered" evidence="6">
    <location>
        <begin position="1"/>
        <end position="41"/>
    </location>
</feature>
<sequence>MQRKKALNKGLEALLGDAPKSNVKKTQQKKSKPNTATSDQIQISKIKTNQYQPRSIFDEQKINELATSIKKHGVIQPILVRKEGEGFELIAGERRLRASKIAGLKKIPAVVTIASNTKSLEIAILENVQREDLNSIEVARGYQRLKDEFKYTQEQLSASIGKPRSSIANSLRLLSLSAKIQELISGDKISEGHAKILLGLEANLAETMAKKVVEEKMSVRDLETALKTKDFKTTTKKPKTRDEINLESALSSKLGSKVTINDSKGKGKLIIKYFSYDELDGIIEKISL</sequence>
<dbReference type="InterPro" id="IPR057240">
    <property type="entry name" value="ParB_dimer_C"/>
</dbReference>
<comment type="function">
    <text evidence="5">Involved in chromosome partition. Localize to both poles of the predivisional cell following completion of DNA replication. Binds to the DNA origin of replication.</text>
</comment>
<dbReference type="InterPro" id="IPR004437">
    <property type="entry name" value="ParB/RepB/Spo0J"/>
</dbReference>
<feature type="domain" description="ParB-like N-terminal" evidence="7">
    <location>
        <begin position="39"/>
        <end position="128"/>
    </location>
</feature>
<dbReference type="Gene3D" id="1.10.10.2830">
    <property type="match status" value="1"/>
</dbReference>
<evidence type="ECO:0000313" key="8">
    <source>
        <dbReference type="EMBL" id="RZO25433.1"/>
    </source>
</evidence>
<dbReference type="GO" id="GO:0003677">
    <property type="term" value="F:DNA binding"/>
    <property type="evidence" value="ECO:0007669"/>
    <property type="project" value="UniProtKB-KW"/>
</dbReference>
<dbReference type="GO" id="GO:0005694">
    <property type="term" value="C:chromosome"/>
    <property type="evidence" value="ECO:0007669"/>
    <property type="project" value="TreeGrafter"/>
</dbReference>
<dbReference type="InterPro" id="IPR003115">
    <property type="entry name" value="ParB_N"/>
</dbReference>
<proteinExistence type="inferred from homology"/>
<dbReference type="InterPro" id="IPR050336">
    <property type="entry name" value="Chromosome_partition/occlusion"/>
</dbReference>
<dbReference type="Pfam" id="PF02195">
    <property type="entry name" value="ParB_N"/>
    <property type="match status" value="1"/>
</dbReference>
<keyword evidence="3" id="KW-0159">Chromosome partition</keyword>
<dbReference type="InterPro" id="IPR041468">
    <property type="entry name" value="HTH_ParB/Spo0J"/>
</dbReference>
<comment type="similarity">
    <text evidence="1">Belongs to the ParB family.</text>
</comment>
<evidence type="ECO:0000256" key="2">
    <source>
        <dbReference type="ARBA" id="ARBA00022372"/>
    </source>
</evidence>
<dbReference type="GO" id="GO:0007059">
    <property type="term" value="P:chromosome segregation"/>
    <property type="evidence" value="ECO:0007669"/>
    <property type="project" value="UniProtKB-KW"/>
</dbReference>
<dbReference type="PANTHER" id="PTHR33375">
    <property type="entry name" value="CHROMOSOME-PARTITIONING PROTEIN PARB-RELATED"/>
    <property type="match status" value="1"/>
</dbReference>
<name>A0A520MW41_9GAMM</name>
<organism evidence="8 9">
    <name type="scientific">SAR86 cluster bacterium</name>
    <dbReference type="NCBI Taxonomy" id="2030880"/>
    <lineage>
        <taxon>Bacteria</taxon>
        <taxon>Pseudomonadati</taxon>
        <taxon>Pseudomonadota</taxon>
        <taxon>Gammaproteobacteria</taxon>
        <taxon>SAR86 cluster</taxon>
    </lineage>
</organism>
<dbReference type="SUPFAM" id="SSF109709">
    <property type="entry name" value="KorB DNA-binding domain-like"/>
    <property type="match status" value="1"/>
</dbReference>
<dbReference type="InterPro" id="IPR036086">
    <property type="entry name" value="ParB/Sulfiredoxin_sf"/>
</dbReference>
<dbReference type="SMART" id="SM00470">
    <property type="entry name" value="ParB"/>
    <property type="match status" value="1"/>
</dbReference>
<dbReference type="AlphaFoldDB" id="A0A520MW41"/>
<dbReference type="SUPFAM" id="SSF110849">
    <property type="entry name" value="ParB/Sulfiredoxin"/>
    <property type="match status" value="1"/>
</dbReference>
<evidence type="ECO:0000256" key="4">
    <source>
        <dbReference type="ARBA" id="ARBA00023125"/>
    </source>
</evidence>